<proteinExistence type="predicted"/>
<feature type="non-terminal residue" evidence="1">
    <location>
        <position position="1"/>
    </location>
</feature>
<dbReference type="EMBL" id="BARS01049358">
    <property type="protein sequence ID" value="GAG32083.1"/>
    <property type="molecule type" value="Genomic_DNA"/>
</dbReference>
<name>X0X608_9ZZZZ</name>
<reference evidence="1" key="1">
    <citation type="journal article" date="2014" name="Front. Microbiol.">
        <title>High frequency of phylogenetically diverse reductive dehalogenase-homologous genes in deep subseafloor sedimentary metagenomes.</title>
        <authorList>
            <person name="Kawai M."/>
            <person name="Futagami T."/>
            <person name="Toyoda A."/>
            <person name="Takaki Y."/>
            <person name="Nishi S."/>
            <person name="Hori S."/>
            <person name="Arai W."/>
            <person name="Tsubouchi T."/>
            <person name="Morono Y."/>
            <person name="Uchiyama I."/>
            <person name="Ito T."/>
            <person name="Fujiyama A."/>
            <person name="Inagaki F."/>
            <person name="Takami H."/>
        </authorList>
    </citation>
    <scope>NUCLEOTIDE SEQUENCE</scope>
    <source>
        <strain evidence="1">Expedition CK06-06</strain>
    </source>
</reference>
<gene>
    <name evidence="1" type="ORF">S01H1_73840</name>
</gene>
<protein>
    <submittedName>
        <fullName evidence="1">Uncharacterized protein</fullName>
    </submittedName>
</protein>
<feature type="non-terminal residue" evidence="1">
    <location>
        <position position="241"/>
    </location>
</feature>
<accession>X0X608</accession>
<evidence type="ECO:0000313" key="1">
    <source>
        <dbReference type="EMBL" id="GAG32083.1"/>
    </source>
</evidence>
<organism evidence="1">
    <name type="scientific">marine sediment metagenome</name>
    <dbReference type="NCBI Taxonomy" id="412755"/>
    <lineage>
        <taxon>unclassified sequences</taxon>
        <taxon>metagenomes</taxon>
        <taxon>ecological metagenomes</taxon>
    </lineage>
</organism>
<comment type="caution">
    <text evidence="1">The sequence shown here is derived from an EMBL/GenBank/DDBJ whole genome shotgun (WGS) entry which is preliminary data.</text>
</comment>
<sequence length="241" mass="26823">GHFVQGVVGGAQAGFNMMQQRTEMKWKKDAIKKSKELEAKMEEAAGLIQKQFQVKYADGSYSAEDAQYMTAFVMAFGKDVFANHKEMLTYANQGNVDAYNKSVERQNTVLELIEGVDLNSVSGKELFEWGMDYVGTDEGRAVIQAQLKRSEALPKTPQAETFSSIQAVKEKYGAEAEAKYDASLDAYVHVPKAEPTELEGLQTQTATLDNLYILGEGVFNAYVKERGIDTTYDTYRQTAET</sequence>
<dbReference type="AlphaFoldDB" id="X0X608"/>